<dbReference type="AlphaFoldDB" id="A0A8W8JGU7"/>
<keyword evidence="1" id="KW-0472">Membrane</keyword>
<sequence>MDNCFFILANGKCCEHYVRIRNTNNCKPCPDGYTGDSCRIPCPFPSYGHGCQRQCHTCSVTSCDHMHGCPMNSSSRKKIGNATTFKLDQTTLSLNQEHPVSNSTERGNRKLTASRHIMVAILCLTILATSGFLIKLTMNYFNPCKKLYEIA</sequence>
<name>A0A8W8JGU7_MAGGI</name>
<dbReference type="Gene3D" id="2.170.300.10">
    <property type="entry name" value="Tie2 ligand-binding domain superfamily"/>
    <property type="match status" value="1"/>
</dbReference>
<dbReference type="EnsemblMetazoa" id="G18449.1">
    <property type="protein sequence ID" value="G18449.1:cds"/>
    <property type="gene ID" value="G18449"/>
</dbReference>
<evidence type="ECO:0008006" key="4">
    <source>
        <dbReference type="Google" id="ProtNLM"/>
    </source>
</evidence>
<organism evidence="2 3">
    <name type="scientific">Magallana gigas</name>
    <name type="common">Pacific oyster</name>
    <name type="synonym">Crassostrea gigas</name>
    <dbReference type="NCBI Taxonomy" id="29159"/>
    <lineage>
        <taxon>Eukaryota</taxon>
        <taxon>Metazoa</taxon>
        <taxon>Spiralia</taxon>
        <taxon>Lophotrochozoa</taxon>
        <taxon>Mollusca</taxon>
        <taxon>Bivalvia</taxon>
        <taxon>Autobranchia</taxon>
        <taxon>Pteriomorphia</taxon>
        <taxon>Ostreida</taxon>
        <taxon>Ostreoidea</taxon>
        <taxon>Ostreidae</taxon>
        <taxon>Magallana</taxon>
    </lineage>
</organism>
<evidence type="ECO:0000313" key="2">
    <source>
        <dbReference type="EnsemblMetazoa" id="G18449.1:cds"/>
    </source>
</evidence>
<evidence type="ECO:0000313" key="3">
    <source>
        <dbReference type="Proteomes" id="UP000005408"/>
    </source>
</evidence>
<accession>A0A8W8JGU7</accession>
<dbReference type="Proteomes" id="UP000005408">
    <property type="component" value="Unassembled WGS sequence"/>
</dbReference>
<keyword evidence="3" id="KW-1185">Reference proteome</keyword>
<feature type="transmembrane region" description="Helical" evidence="1">
    <location>
        <begin position="116"/>
        <end position="134"/>
    </location>
</feature>
<keyword evidence="1" id="KW-1133">Transmembrane helix</keyword>
<evidence type="ECO:0000256" key="1">
    <source>
        <dbReference type="SAM" id="Phobius"/>
    </source>
</evidence>
<keyword evidence="1" id="KW-0812">Transmembrane</keyword>
<protein>
    <recommendedName>
        <fullName evidence="4">EGF-like domain-containing protein</fullName>
    </recommendedName>
</protein>
<proteinExistence type="predicted"/>
<reference evidence="2" key="1">
    <citation type="submission" date="2022-08" db="UniProtKB">
        <authorList>
            <consortium name="EnsemblMetazoa"/>
        </authorList>
    </citation>
    <scope>IDENTIFICATION</scope>
    <source>
        <strain evidence="2">05x7-T-G4-1.051#20</strain>
    </source>
</reference>